<dbReference type="AlphaFoldDB" id="A0A1Q9D9R7"/>
<sequence>MPATTAMKTVAPVPEQLLLNIGKYTPETSRQALEQECSPAPRPLSKRRAYASGVPLATPLEDVDRLEGLPRLGGVAQMVHGVRVGLARDLAQYNSEASKSGHEQLSFDDALWGAVMVRRCGDRYGDHSC</sequence>
<name>A0A1Q9D9R7_SYMMI</name>
<dbReference type="EMBL" id="LSRX01000645">
    <property type="protein sequence ID" value="OLP91869.1"/>
    <property type="molecule type" value="Genomic_DNA"/>
</dbReference>
<accession>A0A1Q9D9R7</accession>
<keyword evidence="2" id="KW-1185">Reference proteome</keyword>
<reference evidence="1 2" key="1">
    <citation type="submission" date="2016-02" db="EMBL/GenBank/DDBJ databases">
        <title>Genome analysis of coral dinoflagellate symbionts highlights evolutionary adaptations to a symbiotic lifestyle.</title>
        <authorList>
            <person name="Aranda M."/>
            <person name="Li Y."/>
            <person name="Liew Y.J."/>
            <person name="Baumgarten S."/>
            <person name="Simakov O."/>
            <person name="Wilson M."/>
            <person name="Piel J."/>
            <person name="Ashoor H."/>
            <person name="Bougouffa S."/>
            <person name="Bajic V.B."/>
            <person name="Ryu T."/>
            <person name="Ravasi T."/>
            <person name="Bayer T."/>
            <person name="Micklem G."/>
            <person name="Kim H."/>
            <person name="Bhak J."/>
            <person name="Lajeunesse T.C."/>
            <person name="Voolstra C.R."/>
        </authorList>
    </citation>
    <scope>NUCLEOTIDE SEQUENCE [LARGE SCALE GENOMIC DNA]</scope>
    <source>
        <strain evidence="1 2">CCMP2467</strain>
    </source>
</reference>
<evidence type="ECO:0000313" key="1">
    <source>
        <dbReference type="EMBL" id="OLP91869.1"/>
    </source>
</evidence>
<gene>
    <name evidence="1" type="ORF">AK812_SmicGene26378</name>
</gene>
<organism evidence="1 2">
    <name type="scientific">Symbiodinium microadriaticum</name>
    <name type="common">Dinoflagellate</name>
    <name type="synonym">Zooxanthella microadriatica</name>
    <dbReference type="NCBI Taxonomy" id="2951"/>
    <lineage>
        <taxon>Eukaryota</taxon>
        <taxon>Sar</taxon>
        <taxon>Alveolata</taxon>
        <taxon>Dinophyceae</taxon>
        <taxon>Suessiales</taxon>
        <taxon>Symbiodiniaceae</taxon>
        <taxon>Symbiodinium</taxon>
    </lineage>
</organism>
<dbReference type="Proteomes" id="UP000186817">
    <property type="component" value="Unassembled WGS sequence"/>
</dbReference>
<evidence type="ECO:0000313" key="2">
    <source>
        <dbReference type="Proteomes" id="UP000186817"/>
    </source>
</evidence>
<comment type="caution">
    <text evidence="1">The sequence shown here is derived from an EMBL/GenBank/DDBJ whole genome shotgun (WGS) entry which is preliminary data.</text>
</comment>
<proteinExistence type="predicted"/>
<protein>
    <submittedName>
        <fullName evidence="1">Uncharacterized protein</fullName>
    </submittedName>
</protein>